<evidence type="ECO:0000313" key="1">
    <source>
        <dbReference type="EMBL" id="GMH47922.1"/>
    </source>
</evidence>
<name>A0A9W6Z4A3_9STRA</name>
<keyword evidence="2" id="KW-1185">Reference proteome</keyword>
<protein>
    <submittedName>
        <fullName evidence="1">Uncharacterized protein</fullName>
    </submittedName>
</protein>
<dbReference type="AlphaFoldDB" id="A0A9W6Z4A3"/>
<evidence type="ECO:0000313" key="2">
    <source>
        <dbReference type="Proteomes" id="UP001165082"/>
    </source>
</evidence>
<feature type="non-terminal residue" evidence="1">
    <location>
        <position position="1"/>
    </location>
</feature>
<gene>
    <name evidence="1" type="ORF">TrRE_jg13424</name>
</gene>
<proteinExistence type="predicted"/>
<reference evidence="1" key="1">
    <citation type="submission" date="2022-07" db="EMBL/GenBank/DDBJ databases">
        <title>Genome analysis of Parmales, a sister group of diatoms, reveals the evolutionary specialization of diatoms from phago-mixotrophs to photoautotrophs.</title>
        <authorList>
            <person name="Ban H."/>
            <person name="Sato S."/>
            <person name="Yoshikawa S."/>
            <person name="Kazumasa Y."/>
            <person name="Nakamura Y."/>
            <person name="Ichinomiya M."/>
            <person name="Saitoh K."/>
            <person name="Sato N."/>
            <person name="Blanc-Mathieu R."/>
            <person name="Endo H."/>
            <person name="Kuwata A."/>
            <person name="Ogata H."/>
        </authorList>
    </citation>
    <scope>NUCLEOTIDE SEQUENCE</scope>
</reference>
<dbReference type="Proteomes" id="UP001165082">
    <property type="component" value="Unassembled WGS sequence"/>
</dbReference>
<accession>A0A9W6Z4A3</accession>
<dbReference type="EMBL" id="BRXZ01004390">
    <property type="protein sequence ID" value="GMH47922.1"/>
    <property type="molecule type" value="Genomic_DNA"/>
</dbReference>
<organism evidence="1 2">
    <name type="scientific">Triparma retinervis</name>
    <dbReference type="NCBI Taxonomy" id="2557542"/>
    <lineage>
        <taxon>Eukaryota</taxon>
        <taxon>Sar</taxon>
        <taxon>Stramenopiles</taxon>
        <taxon>Ochrophyta</taxon>
        <taxon>Bolidophyceae</taxon>
        <taxon>Parmales</taxon>
        <taxon>Triparmaceae</taxon>
        <taxon>Triparma</taxon>
    </lineage>
</organism>
<comment type="caution">
    <text evidence="1">The sequence shown here is derived from an EMBL/GenBank/DDBJ whole genome shotgun (WGS) entry which is preliminary data.</text>
</comment>
<sequence>QHRPNTDHTTEFVESDTNFVESDTAWKNTPATPARRNQHHTAAEQGHCWDTDTILGLSRVWDTTADVCAN</sequence>